<feature type="transmembrane region" description="Helical" evidence="2">
    <location>
        <begin position="296"/>
        <end position="321"/>
    </location>
</feature>
<comment type="caution">
    <text evidence="3">The sequence shown here is derived from an EMBL/GenBank/DDBJ whole genome shotgun (WGS) entry which is preliminary data.</text>
</comment>
<keyword evidence="2" id="KW-1133">Transmembrane helix</keyword>
<feature type="transmembrane region" description="Helical" evidence="2">
    <location>
        <begin position="117"/>
        <end position="137"/>
    </location>
</feature>
<feature type="transmembrane region" description="Helical" evidence="2">
    <location>
        <begin position="164"/>
        <end position="188"/>
    </location>
</feature>
<dbReference type="EMBL" id="PPEL01000020">
    <property type="protein sequence ID" value="PNV65689.1"/>
    <property type="molecule type" value="Genomic_DNA"/>
</dbReference>
<feature type="compositionally biased region" description="Basic and acidic residues" evidence="1">
    <location>
        <begin position="24"/>
        <end position="59"/>
    </location>
</feature>
<name>A0A2K2U5Z0_9ACTN</name>
<dbReference type="CDD" id="cd21808">
    <property type="entry name" value="ABC-2_lan_permease_MutG"/>
    <property type="match status" value="1"/>
</dbReference>
<gene>
    <name evidence="3" type="ORF">C2L80_05240</name>
</gene>
<evidence type="ECO:0000313" key="3">
    <source>
        <dbReference type="EMBL" id="PNV65689.1"/>
    </source>
</evidence>
<dbReference type="Proteomes" id="UP000236488">
    <property type="component" value="Unassembled WGS sequence"/>
</dbReference>
<feature type="transmembrane region" description="Helical" evidence="2">
    <location>
        <begin position="228"/>
        <end position="251"/>
    </location>
</feature>
<organism evidence="3 4">
    <name type="scientific">Rubneribacter badeniensis</name>
    <dbReference type="NCBI Taxonomy" id="2070688"/>
    <lineage>
        <taxon>Bacteria</taxon>
        <taxon>Bacillati</taxon>
        <taxon>Actinomycetota</taxon>
        <taxon>Coriobacteriia</taxon>
        <taxon>Eggerthellales</taxon>
        <taxon>Eggerthellaceae</taxon>
        <taxon>Rubneribacter</taxon>
    </lineage>
</organism>
<dbReference type="RefSeq" id="WP_103262801.1">
    <property type="nucleotide sequence ID" value="NZ_PPEL01000020.1"/>
</dbReference>
<dbReference type="InterPro" id="IPR022294">
    <property type="entry name" value="ABC-transptr_permeasesu"/>
</dbReference>
<dbReference type="AlphaFoldDB" id="A0A2K2U5Z0"/>
<proteinExistence type="predicted"/>
<reference evidence="3 4" key="1">
    <citation type="journal article" date="2018" name="Int. J. Syst. Evol. Microbiol.">
        <title>Rubneribacter badeniensis gen. nov., sp. nov. and Enteroscipio rubneri gen. nov., sp. nov., new members of the Eggerthellaceae isolated from human faeces.</title>
        <authorList>
            <person name="Danylec N."/>
            <person name="Gobl A."/>
            <person name="Stoll D.A."/>
            <person name="Hetzer B."/>
            <person name="Kulling S.E."/>
            <person name="Huch M."/>
        </authorList>
    </citation>
    <scope>NUCLEOTIDE SEQUENCE [LARGE SCALE GENOMIC DNA]</scope>
    <source>
        <strain evidence="3 4">ResAG-85</strain>
    </source>
</reference>
<feature type="transmembrane region" description="Helical" evidence="2">
    <location>
        <begin position="194"/>
        <end position="221"/>
    </location>
</feature>
<feature type="transmembrane region" description="Helical" evidence="2">
    <location>
        <begin position="84"/>
        <end position="105"/>
    </location>
</feature>
<feature type="region of interest" description="Disordered" evidence="1">
    <location>
        <begin position="1"/>
        <end position="62"/>
    </location>
</feature>
<keyword evidence="2" id="KW-0472">Membrane</keyword>
<keyword evidence="4" id="KW-1185">Reference proteome</keyword>
<evidence type="ECO:0000256" key="2">
    <source>
        <dbReference type="SAM" id="Phobius"/>
    </source>
</evidence>
<protein>
    <submittedName>
        <fullName evidence="3">Lantibiotic ABC transporter permease</fullName>
    </submittedName>
</protein>
<accession>A0A2K2U5Z0</accession>
<sequence length="334" mass="33715">MRAAGIPKRPSATGDSDLGCTGGERGEREAGRRIRGNVRDARSARADTRDRAPRDEGGMRRASAATRFARALRSEAVKLRRSPLAPLHLALALALGLAAGAYFGYAPWDSLLGADAFFQLLGAGAPLLTGLSCGLALDAEREAGECANLLGVPSRRIALTAKAAALWLLGLSAAVVAALAFFALVTAAGRATPPLATCLAAAGGVAAGSVGLYVAFVWIALRFGRNAAIGAGALGFLLAMGSMGGLANGLVTGTLSGSFGVELAAFLPFAWPSRLASLTVELAVAGQLGAAGQEGVLAASLSQVAIACAALTAAFAAVSLARANRYEDKRRAGE</sequence>
<evidence type="ECO:0000256" key="1">
    <source>
        <dbReference type="SAM" id="MobiDB-lite"/>
    </source>
</evidence>
<evidence type="ECO:0000313" key="4">
    <source>
        <dbReference type="Proteomes" id="UP000236488"/>
    </source>
</evidence>
<keyword evidence="2" id="KW-0812">Transmembrane</keyword>